<dbReference type="EMBL" id="JAURUR010000011">
    <property type="protein sequence ID" value="MDP9765439.1"/>
    <property type="molecule type" value="Genomic_DNA"/>
</dbReference>
<keyword evidence="3" id="KW-1185">Reference proteome</keyword>
<evidence type="ECO:0000256" key="1">
    <source>
        <dbReference type="SAM" id="MobiDB-lite"/>
    </source>
</evidence>
<name>A0ABT9MFR0_9DEIO</name>
<gene>
    <name evidence="2" type="ORF">QO006_002890</name>
</gene>
<dbReference type="Proteomes" id="UP001232163">
    <property type="component" value="Unassembled WGS sequence"/>
</dbReference>
<feature type="region of interest" description="Disordered" evidence="1">
    <location>
        <begin position="97"/>
        <end position="124"/>
    </location>
</feature>
<evidence type="ECO:0000313" key="3">
    <source>
        <dbReference type="Proteomes" id="UP001232163"/>
    </source>
</evidence>
<accession>A0ABT9MFR0</accession>
<comment type="caution">
    <text evidence="2">The sequence shown here is derived from an EMBL/GenBank/DDBJ whole genome shotgun (WGS) entry which is preliminary data.</text>
</comment>
<reference evidence="2 3" key="1">
    <citation type="submission" date="2023-07" db="EMBL/GenBank/DDBJ databases">
        <title>Genomic Encyclopedia of Type Strains, Phase IV (KMG-IV): sequencing the most valuable type-strain genomes for metagenomic binning, comparative biology and taxonomic classification.</title>
        <authorList>
            <person name="Goeker M."/>
        </authorList>
    </citation>
    <scope>NUCLEOTIDE SEQUENCE [LARGE SCALE GENOMIC DNA]</scope>
    <source>
        <strain evidence="2 3">NIO-1023</strain>
    </source>
</reference>
<protein>
    <submittedName>
        <fullName evidence="2">Uncharacterized protein</fullName>
    </submittedName>
</protein>
<feature type="region of interest" description="Disordered" evidence="1">
    <location>
        <begin position="51"/>
        <end position="80"/>
    </location>
</feature>
<organism evidence="2 3">
    <name type="scientific">Deinococcus enclensis</name>
    <dbReference type="NCBI Taxonomy" id="1049582"/>
    <lineage>
        <taxon>Bacteria</taxon>
        <taxon>Thermotogati</taxon>
        <taxon>Deinococcota</taxon>
        <taxon>Deinococci</taxon>
        <taxon>Deinococcales</taxon>
        <taxon>Deinococcaceae</taxon>
        <taxon>Deinococcus</taxon>
    </lineage>
</organism>
<feature type="compositionally biased region" description="Basic and acidic residues" evidence="1">
    <location>
        <begin position="108"/>
        <end position="124"/>
    </location>
</feature>
<proteinExistence type="predicted"/>
<evidence type="ECO:0000313" key="2">
    <source>
        <dbReference type="EMBL" id="MDP9765439.1"/>
    </source>
</evidence>
<dbReference type="RefSeq" id="WP_307467473.1">
    <property type="nucleotide sequence ID" value="NZ_JAURUR010000011.1"/>
</dbReference>
<sequence length="124" mass="12874">MREALVDALRRVMALNPGEPVQVGRPGHTAPLAAQGPLGRQLVGQGYLRPVQEGSVAPQPQGSGARRSRRKRQALAGHVQADGALVTGPVTLTRKGAALLEAAGHPPGEGDDKPPVEVHPGRRA</sequence>